<keyword evidence="8" id="KW-0249">Electron transport</keyword>
<evidence type="ECO:0000256" key="12">
    <source>
        <dbReference type="ARBA" id="ARBA00025694"/>
    </source>
</evidence>
<feature type="transmembrane region" description="Helical" evidence="17">
    <location>
        <begin position="54"/>
        <end position="73"/>
    </location>
</feature>
<evidence type="ECO:0000256" key="4">
    <source>
        <dbReference type="ARBA" id="ARBA00014689"/>
    </source>
</evidence>
<reference evidence="19" key="1">
    <citation type="journal article" date="2019" name="Int. J. Syst. Evol. Microbiol.">
        <title>The Global Catalogue of Microorganisms (GCM) 10K type strain sequencing project: providing services to taxonomists for standard genome sequencing and annotation.</title>
        <authorList>
            <consortium name="The Broad Institute Genomics Platform"/>
            <consortium name="The Broad Institute Genome Sequencing Center for Infectious Disease"/>
            <person name="Wu L."/>
            <person name="Ma J."/>
        </authorList>
    </citation>
    <scope>NUCLEOTIDE SEQUENCE [LARGE SCALE GENOMIC DNA]</scope>
    <source>
        <strain evidence="19">KCTC 42899</strain>
    </source>
</reference>
<keyword evidence="9 17" id="KW-1133">Transmembrane helix</keyword>
<evidence type="ECO:0000313" key="19">
    <source>
        <dbReference type="Proteomes" id="UP001595721"/>
    </source>
</evidence>
<dbReference type="Pfam" id="PF03626">
    <property type="entry name" value="COX4_pro"/>
    <property type="match status" value="1"/>
</dbReference>
<dbReference type="InterPro" id="IPR050968">
    <property type="entry name" value="Cytochrome_c_oxidase_bac_sub4"/>
</dbReference>
<comment type="function">
    <text evidence="12">Cytochrome bo(3) ubiquinol terminal oxidase is the component of the aerobic respiratory chain of E.coli that predominates when cells are grown at high aeration. Has proton pump activity across the membrane in addition to electron transfer, pumping 2 protons/electron.</text>
</comment>
<dbReference type="InterPro" id="IPR014210">
    <property type="entry name" value="Cyt_o_ubiqinol_oxidase_su4"/>
</dbReference>
<dbReference type="PANTHER" id="PTHR36835:SF1">
    <property type="entry name" value="CYTOCHROME BO(3) UBIQUINOL OXIDASE SUBUNIT 4"/>
    <property type="match status" value="1"/>
</dbReference>
<keyword evidence="5" id="KW-0813">Transport</keyword>
<keyword evidence="7 17" id="KW-0812">Transmembrane</keyword>
<evidence type="ECO:0000256" key="17">
    <source>
        <dbReference type="SAM" id="Phobius"/>
    </source>
</evidence>
<comment type="subunit">
    <text evidence="3">Heterooctamer of two A chains, two B chains, two C chains and two D chains.</text>
</comment>
<evidence type="ECO:0000256" key="7">
    <source>
        <dbReference type="ARBA" id="ARBA00022692"/>
    </source>
</evidence>
<comment type="subcellular location">
    <subcellularLocation>
        <location evidence="1">Cell membrane</location>
        <topology evidence="1">Multi-pass membrane protein</topology>
    </subcellularLocation>
</comment>
<dbReference type="Proteomes" id="UP001595721">
    <property type="component" value="Unassembled WGS sequence"/>
</dbReference>
<dbReference type="PANTHER" id="PTHR36835">
    <property type="entry name" value="CYTOCHROME BO(3) UBIQUINOL OXIDASE SUBUNIT 4"/>
    <property type="match status" value="1"/>
</dbReference>
<evidence type="ECO:0000256" key="16">
    <source>
        <dbReference type="ARBA" id="ARBA00032185"/>
    </source>
</evidence>
<keyword evidence="10" id="KW-0560">Oxidoreductase</keyword>
<evidence type="ECO:0000256" key="5">
    <source>
        <dbReference type="ARBA" id="ARBA00022448"/>
    </source>
</evidence>
<dbReference type="EMBL" id="JBHRXJ010000015">
    <property type="protein sequence ID" value="MFC3529815.1"/>
    <property type="molecule type" value="Genomic_DNA"/>
</dbReference>
<evidence type="ECO:0000313" key="18">
    <source>
        <dbReference type="EMBL" id="MFC3529815.1"/>
    </source>
</evidence>
<keyword evidence="6" id="KW-1003">Cell membrane</keyword>
<evidence type="ECO:0000256" key="1">
    <source>
        <dbReference type="ARBA" id="ARBA00004651"/>
    </source>
</evidence>
<sequence length="126" mass="13637">MSAEHAHTHGDHGDGHDHGSYASYVKGFVLSVILTAIPFALVMSGGVESRGLTAVLVIGFAVVQILVHMVHFLHMTGSQEEGWTLLSTIFTIIVVVIMLAGSLWVMFHLNTNMMPQMDHQLQGLGS</sequence>
<evidence type="ECO:0000256" key="13">
    <source>
        <dbReference type="ARBA" id="ARBA00030071"/>
    </source>
</evidence>
<organism evidence="18 19">
    <name type="scientific">Paracoccus mangrovi</name>
    <dbReference type="NCBI Taxonomy" id="1715645"/>
    <lineage>
        <taxon>Bacteria</taxon>
        <taxon>Pseudomonadati</taxon>
        <taxon>Pseudomonadota</taxon>
        <taxon>Alphaproteobacteria</taxon>
        <taxon>Rhodobacterales</taxon>
        <taxon>Paracoccaceae</taxon>
        <taxon>Paracoccus</taxon>
    </lineage>
</organism>
<evidence type="ECO:0000256" key="2">
    <source>
        <dbReference type="ARBA" id="ARBA00008079"/>
    </source>
</evidence>
<feature type="transmembrane region" description="Helical" evidence="17">
    <location>
        <begin position="21"/>
        <end position="42"/>
    </location>
</feature>
<protein>
    <recommendedName>
        <fullName evidence="4">Cytochrome bo(3) ubiquinol oxidase subunit 4</fullName>
    </recommendedName>
    <alternativeName>
        <fullName evidence="16">Cytochrome o ubiquinol oxidase subunit 4</fullName>
    </alternativeName>
    <alternativeName>
        <fullName evidence="13">Oxidase bo(3) subunit 4</fullName>
    </alternativeName>
    <alternativeName>
        <fullName evidence="14">Ubiquinol oxidase polypeptide IV</fullName>
    </alternativeName>
    <alternativeName>
        <fullName evidence="15">Ubiquinol oxidase subunit 4</fullName>
    </alternativeName>
</protein>
<evidence type="ECO:0000256" key="6">
    <source>
        <dbReference type="ARBA" id="ARBA00022475"/>
    </source>
</evidence>
<evidence type="ECO:0000256" key="15">
    <source>
        <dbReference type="ARBA" id="ARBA00031887"/>
    </source>
</evidence>
<gene>
    <name evidence="18" type="primary">cyoD</name>
    <name evidence="18" type="ORF">ACFOMH_16700</name>
</gene>
<evidence type="ECO:0000256" key="11">
    <source>
        <dbReference type="ARBA" id="ARBA00023136"/>
    </source>
</evidence>
<name>A0ABV7R719_9RHOB</name>
<evidence type="ECO:0000256" key="8">
    <source>
        <dbReference type="ARBA" id="ARBA00022982"/>
    </source>
</evidence>
<evidence type="ECO:0000256" key="14">
    <source>
        <dbReference type="ARBA" id="ARBA00030211"/>
    </source>
</evidence>
<keyword evidence="19" id="KW-1185">Reference proteome</keyword>
<proteinExistence type="inferred from homology"/>
<dbReference type="InterPro" id="IPR005171">
    <property type="entry name" value="Cyt_c_oxidase_su4_prok"/>
</dbReference>
<dbReference type="RefSeq" id="WP_377745905.1">
    <property type="nucleotide sequence ID" value="NZ_JBHRXJ010000015.1"/>
</dbReference>
<evidence type="ECO:0000256" key="3">
    <source>
        <dbReference type="ARBA" id="ARBA00011700"/>
    </source>
</evidence>
<evidence type="ECO:0000256" key="10">
    <source>
        <dbReference type="ARBA" id="ARBA00023002"/>
    </source>
</evidence>
<keyword evidence="11 17" id="KW-0472">Membrane</keyword>
<accession>A0ABV7R719</accession>
<comment type="caution">
    <text evidence="18">The sequence shown here is derived from an EMBL/GenBank/DDBJ whole genome shotgun (WGS) entry which is preliminary data.</text>
</comment>
<evidence type="ECO:0000256" key="9">
    <source>
        <dbReference type="ARBA" id="ARBA00022989"/>
    </source>
</evidence>
<dbReference type="NCBIfam" id="TIGR02847">
    <property type="entry name" value="CyoD"/>
    <property type="match status" value="1"/>
</dbReference>
<comment type="similarity">
    <text evidence="2">Belongs to the cytochrome c oxidase bacterial subunit 4 family.</text>
</comment>
<feature type="transmembrane region" description="Helical" evidence="17">
    <location>
        <begin position="85"/>
        <end position="107"/>
    </location>
</feature>